<name>X1IUS6_9ZZZZ</name>
<sequence length="137" mass="15781">IVMGKYVLSERDYQRVQTMLRWYEREKNLRDTIRRRNINIPATATCARSVKIQENGVPDDTPPTADTYFTCKLLDKNGEVIGDAIEVYPRTHIGATPNPYNGDVWPDLNANDVLAVYKDLDGKWYFPFPFDDTTTCD</sequence>
<dbReference type="AlphaFoldDB" id="X1IUS6"/>
<proteinExistence type="predicted"/>
<accession>X1IUS6</accession>
<protein>
    <submittedName>
        <fullName evidence="1">Uncharacterized protein</fullName>
    </submittedName>
</protein>
<comment type="caution">
    <text evidence="1">The sequence shown here is derived from an EMBL/GenBank/DDBJ whole genome shotgun (WGS) entry which is preliminary data.</text>
</comment>
<dbReference type="EMBL" id="BARU01025733">
    <property type="protein sequence ID" value="GAH69879.1"/>
    <property type="molecule type" value="Genomic_DNA"/>
</dbReference>
<reference evidence="1" key="1">
    <citation type="journal article" date="2014" name="Front. Microbiol.">
        <title>High frequency of phylogenetically diverse reductive dehalogenase-homologous genes in deep subseafloor sedimentary metagenomes.</title>
        <authorList>
            <person name="Kawai M."/>
            <person name="Futagami T."/>
            <person name="Toyoda A."/>
            <person name="Takaki Y."/>
            <person name="Nishi S."/>
            <person name="Hori S."/>
            <person name="Arai W."/>
            <person name="Tsubouchi T."/>
            <person name="Morono Y."/>
            <person name="Uchiyama I."/>
            <person name="Ito T."/>
            <person name="Fujiyama A."/>
            <person name="Inagaki F."/>
            <person name="Takami H."/>
        </authorList>
    </citation>
    <scope>NUCLEOTIDE SEQUENCE</scope>
    <source>
        <strain evidence="1">Expedition CK06-06</strain>
    </source>
</reference>
<feature type="non-terminal residue" evidence="1">
    <location>
        <position position="1"/>
    </location>
</feature>
<organism evidence="1">
    <name type="scientific">marine sediment metagenome</name>
    <dbReference type="NCBI Taxonomy" id="412755"/>
    <lineage>
        <taxon>unclassified sequences</taxon>
        <taxon>metagenomes</taxon>
        <taxon>ecological metagenomes</taxon>
    </lineage>
</organism>
<evidence type="ECO:0000313" key="1">
    <source>
        <dbReference type="EMBL" id="GAH69879.1"/>
    </source>
</evidence>
<gene>
    <name evidence="1" type="ORF">S03H2_41423</name>
</gene>